<dbReference type="Gene3D" id="1.10.645.10">
    <property type="entry name" value="Cytochrome-c3 Hydrogenase, chain B"/>
    <property type="match status" value="1"/>
</dbReference>
<dbReference type="PANTHER" id="PTHR43600">
    <property type="entry name" value="COENZYME F420 HYDROGENASE, SUBUNIT ALPHA"/>
    <property type="match status" value="1"/>
</dbReference>
<evidence type="ECO:0000256" key="2">
    <source>
        <dbReference type="PIRSR" id="PIRSR601501-1"/>
    </source>
</evidence>
<feature type="binding site" evidence="2">
    <location>
        <position position="42"/>
    </location>
    <ligand>
        <name>Mg(2+)</name>
        <dbReference type="ChEBI" id="CHEBI:18420"/>
    </ligand>
</feature>
<evidence type="ECO:0000313" key="4">
    <source>
        <dbReference type="Proteomes" id="UP000231472"/>
    </source>
</evidence>
<keyword evidence="1" id="KW-0560">Oxidoreductase</keyword>
<keyword evidence="2" id="KW-0460">Magnesium</keyword>
<protein>
    <recommendedName>
        <fullName evidence="5">Ni/Fe hydrogenase subunit alpha</fullName>
    </recommendedName>
</protein>
<dbReference type="EMBL" id="PEYC01000024">
    <property type="protein sequence ID" value="PIS40160.1"/>
    <property type="molecule type" value="Genomic_DNA"/>
</dbReference>
<dbReference type="GO" id="GO:0008901">
    <property type="term" value="F:ferredoxin hydrogenase activity"/>
    <property type="evidence" value="ECO:0007669"/>
    <property type="project" value="InterPro"/>
</dbReference>
<dbReference type="AlphaFoldDB" id="A0A2H0YNX0"/>
<evidence type="ECO:0008006" key="5">
    <source>
        <dbReference type="Google" id="ProtNLM"/>
    </source>
</evidence>
<organism evidence="3 4">
    <name type="scientific">Candidatus Nealsonbacteria bacterium CG08_land_8_20_14_0_20_36_22</name>
    <dbReference type="NCBI Taxonomy" id="1974704"/>
    <lineage>
        <taxon>Bacteria</taxon>
        <taxon>Candidatus Nealsoniibacteriota</taxon>
    </lineage>
</organism>
<feature type="binding site" evidence="2">
    <location>
        <position position="407"/>
    </location>
    <ligand>
        <name>Ni(2+)</name>
        <dbReference type="ChEBI" id="CHEBI:49786"/>
    </ligand>
</feature>
<reference evidence="4" key="1">
    <citation type="submission" date="2017-09" db="EMBL/GenBank/DDBJ databases">
        <title>Depth-based differentiation of microbial function through sediment-hosted aquifers and enrichment of novel symbionts in the deep terrestrial subsurface.</title>
        <authorList>
            <person name="Probst A.J."/>
            <person name="Ladd B."/>
            <person name="Jarett J.K."/>
            <person name="Geller-Mcgrath D.E."/>
            <person name="Sieber C.M.K."/>
            <person name="Emerson J.B."/>
            <person name="Anantharaman K."/>
            <person name="Thomas B.C."/>
            <person name="Malmstrom R."/>
            <person name="Stieglmeier M."/>
            <person name="Klingl A."/>
            <person name="Woyke T."/>
            <person name="Ryan C.M."/>
            <person name="Banfield J.F."/>
        </authorList>
    </citation>
    <scope>NUCLEOTIDE SEQUENCE [LARGE SCALE GENOMIC DNA]</scope>
</reference>
<dbReference type="SUPFAM" id="SSF56762">
    <property type="entry name" value="HydB/Nqo4-like"/>
    <property type="match status" value="1"/>
</dbReference>
<evidence type="ECO:0000313" key="3">
    <source>
        <dbReference type="EMBL" id="PIS40160.1"/>
    </source>
</evidence>
<dbReference type="PROSITE" id="PS00508">
    <property type="entry name" value="NI_HGENASE_L_2"/>
    <property type="match status" value="1"/>
</dbReference>
<dbReference type="InterPro" id="IPR001501">
    <property type="entry name" value="Ni-dep_hyd_lsu"/>
</dbReference>
<dbReference type="InterPro" id="IPR029014">
    <property type="entry name" value="NiFe-Hase_large"/>
</dbReference>
<keyword evidence="2" id="KW-0533">Nickel</keyword>
<evidence type="ECO:0000256" key="1">
    <source>
        <dbReference type="ARBA" id="ARBA00023002"/>
    </source>
</evidence>
<name>A0A2H0YNX0_9BACT</name>
<dbReference type="GO" id="GO:0016151">
    <property type="term" value="F:nickel cation binding"/>
    <property type="evidence" value="ECO:0007669"/>
    <property type="project" value="InterPro"/>
</dbReference>
<feature type="binding site" evidence="2">
    <location>
        <position position="64"/>
    </location>
    <ligand>
        <name>Fe cation</name>
        <dbReference type="ChEBI" id="CHEBI:24875"/>
    </ligand>
</feature>
<proteinExistence type="predicted"/>
<feature type="binding site" evidence="2">
    <location>
        <position position="413"/>
    </location>
    <ligand>
        <name>Mg(2+)</name>
        <dbReference type="ChEBI" id="CHEBI:18420"/>
    </ligand>
</feature>
<keyword evidence="2" id="KW-0479">Metal-binding</keyword>
<feature type="binding site" evidence="2">
    <location>
        <position position="61"/>
    </location>
    <ligand>
        <name>Ni(2+)</name>
        <dbReference type="ChEBI" id="CHEBI:49786"/>
    </ligand>
</feature>
<sequence length="413" mass="47436">MKISIPHIHKTLGDAGFFARISQRGEVKELRIKVLEGLRQIEGILIGRRVWETPLIISRVCGICPTSHILNACQALEKALEIKVSLQTEHLRKLITAAQIIQSHSLHIFFMSLADFFDIEKETYLMKKFSKEAKAVLGLRDFALKIIEIVGGRTVHPIRPIVGGFTKVPEKEDYQKILESCKKAQKESFVLINLFKNLEYPELRRKTLFCSSFSRKEYPYHKGQKIKIGEEIFSPGDFFSNQIEEDLKEQPAKKVRFGNKAYMLGAIARIKNSSPYLDSEVKNVFQEFQNKNKYFFENSFYNTFCQAVEILHFLKEIENILKELLKENQQQAFQEYKISKGSGLGVLEAPKGTLFTYLDVDKNGRISDCIIITPTAQFLRNLEEDLRSLAPLTIKKVKHLIRAYDPCIACAVH</sequence>
<feature type="binding site" evidence="2">
    <location>
        <position position="64"/>
    </location>
    <ligand>
        <name>Ni(2+)</name>
        <dbReference type="ChEBI" id="CHEBI:49786"/>
    </ligand>
</feature>
<comment type="cofactor">
    <cofactor evidence="2">
        <name>Fe cation</name>
        <dbReference type="ChEBI" id="CHEBI:24875"/>
    </cofactor>
</comment>
<comment type="cofactor">
    <cofactor evidence="2">
        <name>Ni(2+)</name>
        <dbReference type="ChEBI" id="CHEBI:49786"/>
    </cofactor>
</comment>
<gene>
    <name evidence="3" type="ORF">COT32_01275</name>
</gene>
<dbReference type="Pfam" id="PF00374">
    <property type="entry name" value="NiFeSe_Hases"/>
    <property type="match status" value="2"/>
</dbReference>
<accession>A0A2H0YNX0</accession>
<feature type="binding site" evidence="2">
    <location>
        <position position="410"/>
    </location>
    <ligand>
        <name>Fe cation</name>
        <dbReference type="ChEBI" id="CHEBI:24875"/>
    </ligand>
</feature>
<feature type="binding site" evidence="2">
    <location>
        <position position="371"/>
    </location>
    <ligand>
        <name>Mg(2+)</name>
        <dbReference type="ChEBI" id="CHEBI:18420"/>
    </ligand>
</feature>
<dbReference type="InterPro" id="IPR018194">
    <property type="entry name" value="Ni-dep_hyd_lsu_Ni_BS"/>
</dbReference>
<keyword evidence="2" id="KW-0408">Iron</keyword>
<dbReference type="Proteomes" id="UP000231472">
    <property type="component" value="Unassembled WGS sequence"/>
</dbReference>
<comment type="caution">
    <text evidence="3">The sequence shown here is derived from an EMBL/GenBank/DDBJ whole genome shotgun (WGS) entry which is preliminary data.</text>
</comment>
<dbReference type="PANTHER" id="PTHR43600:SF4">
    <property type="entry name" value="CYTOSOLIC NIFE-HYDROGENASE, ALPHA SUBUNIT"/>
    <property type="match status" value="1"/>
</dbReference>